<feature type="region of interest" description="Disordered" evidence="1">
    <location>
        <begin position="1"/>
        <end position="33"/>
    </location>
</feature>
<reference evidence="3" key="1">
    <citation type="submission" date="2016-11" db="UniProtKB">
        <authorList>
            <consortium name="WormBaseParasite"/>
        </authorList>
    </citation>
    <scope>IDENTIFICATION</scope>
</reference>
<proteinExistence type="predicted"/>
<dbReference type="WBParaSite" id="Csp11.Scaffold629.g13284.t1">
    <property type="protein sequence ID" value="Csp11.Scaffold629.g13284.t1"/>
    <property type="gene ID" value="Csp11.Scaffold629.g13284"/>
</dbReference>
<feature type="compositionally biased region" description="Basic and acidic residues" evidence="1">
    <location>
        <begin position="1"/>
        <end position="28"/>
    </location>
</feature>
<protein>
    <submittedName>
        <fullName evidence="3">Uncharacterized protein</fullName>
    </submittedName>
</protein>
<dbReference type="AlphaFoldDB" id="A0A1I7TZ97"/>
<evidence type="ECO:0000256" key="1">
    <source>
        <dbReference type="SAM" id="MobiDB-lite"/>
    </source>
</evidence>
<evidence type="ECO:0000313" key="3">
    <source>
        <dbReference type="WBParaSite" id="Csp11.Scaffold629.g13284.t1"/>
    </source>
</evidence>
<evidence type="ECO:0000313" key="2">
    <source>
        <dbReference type="Proteomes" id="UP000095282"/>
    </source>
</evidence>
<sequence length="89" mass="10205">MTPRDGEPKKESLEEMRIDKKKTEKGGCEEDDRGSSLKVIWTYVCYQKANLVFFSKICKCSRIVLKTLNTGTTEKITRKGDTEPDRKSV</sequence>
<dbReference type="Proteomes" id="UP000095282">
    <property type="component" value="Unplaced"/>
</dbReference>
<name>A0A1I7TZ97_9PELO</name>
<accession>A0A1I7TZ97</accession>
<organism evidence="2 3">
    <name type="scientific">Caenorhabditis tropicalis</name>
    <dbReference type="NCBI Taxonomy" id="1561998"/>
    <lineage>
        <taxon>Eukaryota</taxon>
        <taxon>Metazoa</taxon>
        <taxon>Ecdysozoa</taxon>
        <taxon>Nematoda</taxon>
        <taxon>Chromadorea</taxon>
        <taxon>Rhabditida</taxon>
        <taxon>Rhabditina</taxon>
        <taxon>Rhabditomorpha</taxon>
        <taxon>Rhabditoidea</taxon>
        <taxon>Rhabditidae</taxon>
        <taxon>Peloderinae</taxon>
        <taxon>Caenorhabditis</taxon>
    </lineage>
</organism>
<keyword evidence="2" id="KW-1185">Reference proteome</keyword>